<dbReference type="Proteomes" id="UP000257055">
    <property type="component" value="Unassembled WGS sequence"/>
</dbReference>
<protein>
    <recommendedName>
        <fullName evidence="1">Methyltransferase type 11 domain-containing protein</fullName>
    </recommendedName>
</protein>
<dbReference type="Pfam" id="PF08241">
    <property type="entry name" value="Methyltransf_11"/>
    <property type="match status" value="1"/>
</dbReference>
<name>A0A3D8TK87_9LIST</name>
<dbReference type="PANTHER" id="PTHR43861">
    <property type="entry name" value="TRANS-ACONITATE 2-METHYLTRANSFERASE-RELATED"/>
    <property type="match status" value="1"/>
</dbReference>
<keyword evidence="3" id="KW-1185">Reference proteome</keyword>
<dbReference type="Gene3D" id="3.40.50.150">
    <property type="entry name" value="Vaccinia Virus protein VP39"/>
    <property type="match status" value="1"/>
</dbReference>
<gene>
    <name evidence="2" type="ORF">UR08_12495</name>
</gene>
<dbReference type="PANTHER" id="PTHR43861:SF1">
    <property type="entry name" value="TRANS-ACONITATE 2-METHYLTRANSFERASE"/>
    <property type="match status" value="1"/>
</dbReference>
<dbReference type="CDD" id="cd02440">
    <property type="entry name" value="AdoMet_MTases"/>
    <property type="match status" value="1"/>
</dbReference>
<dbReference type="InterPro" id="IPR013216">
    <property type="entry name" value="Methyltransf_11"/>
</dbReference>
<evidence type="ECO:0000313" key="3">
    <source>
        <dbReference type="Proteomes" id="UP000257055"/>
    </source>
</evidence>
<accession>A0A3D8TK87</accession>
<dbReference type="RefSeq" id="WP_115754022.1">
    <property type="nucleotide sequence ID" value="NZ_LARY01000004.1"/>
</dbReference>
<dbReference type="SUPFAM" id="SSF53335">
    <property type="entry name" value="S-adenosyl-L-methionine-dependent methyltransferases"/>
    <property type="match status" value="1"/>
</dbReference>
<evidence type="ECO:0000259" key="1">
    <source>
        <dbReference type="Pfam" id="PF08241"/>
    </source>
</evidence>
<proteinExistence type="predicted"/>
<evidence type="ECO:0000313" key="2">
    <source>
        <dbReference type="EMBL" id="RDW99107.1"/>
    </source>
</evidence>
<dbReference type="EMBL" id="LARY01000004">
    <property type="protein sequence ID" value="RDW99107.1"/>
    <property type="molecule type" value="Genomic_DNA"/>
</dbReference>
<feature type="domain" description="Methyltransferase type 11" evidence="1">
    <location>
        <begin position="47"/>
        <end position="141"/>
    </location>
</feature>
<sequence>MSENIYDNPDFFESYSQMERSKKGLEAAGEWQTLKEMLPDFKGKHVLDLGCGYGWHSIYAAEEGASSVTGVDISEKMLQVARAKTNLEAVQYLHEDIEKVRFEANSFDIVISSLAFHYVEKFDELVKNIHRFLKPNGAFVFSVEHPVFTAEGSQDFSYDEAGNITSFPVDHYFEDGKRIVHFLGQDVTKYHRTLTQYFESLRQNGFTVDQMKEPTPPEKLLAVPGMKDEFRRPMMLIFVATNIK</sequence>
<dbReference type="InterPro" id="IPR029063">
    <property type="entry name" value="SAM-dependent_MTases_sf"/>
</dbReference>
<organism evidence="2 3">
    <name type="scientific">Listeria kieliensis</name>
    <dbReference type="NCBI Taxonomy" id="1621700"/>
    <lineage>
        <taxon>Bacteria</taxon>
        <taxon>Bacillati</taxon>
        <taxon>Bacillota</taxon>
        <taxon>Bacilli</taxon>
        <taxon>Bacillales</taxon>
        <taxon>Listeriaceae</taxon>
        <taxon>Listeria</taxon>
    </lineage>
</organism>
<dbReference type="AlphaFoldDB" id="A0A3D8TK87"/>
<comment type="caution">
    <text evidence="2">The sequence shown here is derived from an EMBL/GenBank/DDBJ whole genome shotgun (WGS) entry which is preliminary data.</text>
</comment>
<reference evidence="3" key="1">
    <citation type="submission" date="2015-04" db="EMBL/GenBank/DDBJ databases">
        <authorList>
            <person name="Schardt J."/>
            <person name="Mueller-Herbst S."/>
            <person name="Scherer S."/>
            <person name="Huptas C."/>
        </authorList>
    </citation>
    <scope>NUCLEOTIDE SEQUENCE [LARGE SCALE GENOMIC DNA]</scope>
    <source>
        <strain evidence="3">Kiel-L1</strain>
    </source>
</reference>
<dbReference type="GO" id="GO:0008757">
    <property type="term" value="F:S-adenosylmethionine-dependent methyltransferase activity"/>
    <property type="evidence" value="ECO:0007669"/>
    <property type="project" value="InterPro"/>
</dbReference>